<evidence type="ECO:0000313" key="2">
    <source>
        <dbReference type="EMBL" id="NEN23806.1"/>
    </source>
</evidence>
<dbReference type="Proteomes" id="UP000486602">
    <property type="component" value="Unassembled WGS sequence"/>
</dbReference>
<accession>A0A7K3WQH4</accession>
<organism evidence="2 3">
    <name type="scientific">Cryomorpha ignava</name>
    <dbReference type="NCBI Taxonomy" id="101383"/>
    <lineage>
        <taxon>Bacteria</taxon>
        <taxon>Pseudomonadati</taxon>
        <taxon>Bacteroidota</taxon>
        <taxon>Flavobacteriia</taxon>
        <taxon>Flavobacteriales</taxon>
        <taxon>Cryomorphaceae</taxon>
        <taxon>Cryomorpha</taxon>
    </lineage>
</organism>
<evidence type="ECO:0000256" key="1">
    <source>
        <dbReference type="SAM" id="Phobius"/>
    </source>
</evidence>
<keyword evidence="1" id="KW-0472">Membrane</keyword>
<dbReference type="AlphaFoldDB" id="A0A7K3WQH4"/>
<dbReference type="EMBL" id="JAAGVY010000015">
    <property type="protein sequence ID" value="NEN23806.1"/>
    <property type="molecule type" value="Genomic_DNA"/>
</dbReference>
<keyword evidence="1" id="KW-1133">Transmembrane helix</keyword>
<protein>
    <submittedName>
        <fullName evidence="2">Cytochrome C</fullName>
    </submittedName>
</protein>
<gene>
    <name evidence="2" type="ORF">G3O08_09860</name>
</gene>
<name>A0A7K3WQH4_9FLAO</name>
<proteinExistence type="predicted"/>
<dbReference type="RefSeq" id="WP_163285197.1">
    <property type="nucleotide sequence ID" value="NZ_JAAGVY010000015.1"/>
</dbReference>
<reference evidence="2 3" key="1">
    <citation type="submission" date="2020-02" db="EMBL/GenBank/DDBJ databases">
        <title>Out from the shadows clarifying the taxonomy of the family Cryomorphaceae and related taxa by utilizing the GTDB taxonomic framework.</title>
        <authorList>
            <person name="Bowman J.P."/>
        </authorList>
    </citation>
    <scope>NUCLEOTIDE SEQUENCE [LARGE SCALE GENOMIC DNA]</scope>
    <source>
        <strain evidence="2 3">QSSC 1-22</strain>
    </source>
</reference>
<keyword evidence="1" id="KW-0812">Transmembrane</keyword>
<comment type="caution">
    <text evidence="2">The sequence shown here is derived from an EMBL/GenBank/DDBJ whole genome shotgun (WGS) entry which is preliminary data.</text>
</comment>
<evidence type="ECO:0000313" key="3">
    <source>
        <dbReference type="Proteomes" id="UP000486602"/>
    </source>
</evidence>
<feature type="transmembrane region" description="Helical" evidence="1">
    <location>
        <begin position="110"/>
        <end position="131"/>
    </location>
</feature>
<sequence>MKDSRVIKVYLDDEEQPFAEFSPPVKFELDTTKIPDGSHTLRIVARSSRGVEGVRVVPFKVRNGPTISLVGLNDNEEVTQQIPITINAYGSETDDQFVIRGSETPKAIPAWVWALVISFIAFGAAYAILYWTPDFYISFF</sequence>
<keyword evidence="3" id="KW-1185">Reference proteome</keyword>